<organism evidence="2 3">
    <name type="scientific">[Eubacterium] hominis</name>
    <dbReference type="NCBI Taxonomy" id="2764325"/>
    <lineage>
        <taxon>Bacteria</taxon>
        <taxon>Bacillati</taxon>
        <taxon>Bacillota</taxon>
        <taxon>Erysipelotrichia</taxon>
        <taxon>Erysipelotrichales</taxon>
        <taxon>Erysipelotrichaceae</taxon>
        <taxon>Amedibacillus</taxon>
    </lineage>
</organism>
<proteinExistence type="predicted"/>
<keyword evidence="3" id="KW-1185">Reference proteome</keyword>
<keyword evidence="1" id="KW-0472">Membrane</keyword>
<dbReference type="Proteomes" id="UP000515856">
    <property type="component" value="Chromosome"/>
</dbReference>
<dbReference type="RefSeq" id="WP_147322613.1">
    <property type="nucleotide sequence ID" value="NZ_CP060636.1"/>
</dbReference>
<keyword evidence="1" id="KW-1133">Transmembrane helix</keyword>
<protein>
    <submittedName>
        <fullName evidence="2">Uncharacterized protein</fullName>
    </submittedName>
</protein>
<dbReference type="EMBL" id="CP060636">
    <property type="protein sequence ID" value="QNM13923.1"/>
    <property type="molecule type" value="Genomic_DNA"/>
</dbReference>
<gene>
    <name evidence="2" type="ORF">H9Q80_08295</name>
</gene>
<evidence type="ECO:0000313" key="3">
    <source>
        <dbReference type="Proteomes" id="UP000515856"/>
    </source>
</evidence>
<feature type="transmembrane region" description="Helical" evidence="1">
    <location>
        <begin position="109"/>
        <end position="128"/>
    </location>
</feature>
<feature type="transmembrane region" description="Helical" evidence="1">
    <location>
        <begin position="42"/>
        <end position="60"/>
    </location>
</feature>
<evidence type="ECO:0000313" key="2">
    <source>
        <dbReference type="EMBL" id="QNM13923.1"/>
    </source>
</evidence>
<name>A0A7G9GSZ1_9FIRM</name>
<feature type="transmembrane region" description="Helical" evidence="1">
    <location>
        <begin position="67"/>
        <end position="86"/>
    </location>
</feature>
<feature type="transmembrane region" description="Helical" evidence="1">
    <location>
        <begin position="9"/>
        <end position="30"/>
    </location>
</feature>
<dbReference type="KEGG" id="ehn:H9Q80_08295"/>
<dbReference type="AlphaFoldDB" id="A0A7G9GSZ1"/>
<evidence type="ECO:0000256" key="1">
    <source>
        <dbReference type="SAM" id="Phobius"/>
    </source>
</evidence>
<accession>A0A7G9GSZ1</accession>
<sequence>MKNTNKNAVVLDIVIIFFILLSNFIYILVLKQLHEPIIYQDDIIYILPFFIMIFAHKALIKGKAYSLWLYLIIFSYGLIYLSQKFMNYHYLFYLTEIGSSSNIFIKTELQLLIMLLCSPYIIYTLFFVEKL</sequence>
<keyword evidence="1" id="KW-0812">Transmembrane</keyword>
<reference evidence="2 3" key="1">
    <citation type="submission" date="2020-08" db="EMBL/GenBank/DDBJ databases">
        <authorList>
            <person name="Liu C."/>
            <person name="Sun Q."/>
        </authorList>
    </citation>
    <scope>NUCLEOTIDE SEQUENCE [LARGE SCALE GENOMIC DNA]</scope>
    <source>
        <strain evidence="2 3">NSJ-61</strain>
    </source>
</reference>